<dbReference type="RefSeq" id="WP_379483799.1">
    <property type="nucleotide sequence ID" value="NZ_JBHMCF010000025.1"/>
</dbReference>
<keyword evidence="5" id="KW-1185">Reference proteome</keyword>
<proteinExistence type="predicted"/>
<organism evidence="4 5">
    <name type="scientific">Nonomuraea salmonea</name>
    <dbReference type="NCBI Taxonomy" id="46181"/>
    <lineage>
        <taxon>Bacteria</taxon>
        <taxon>Bacillati</taxon>
        <taxon>Actinomycetota</taxon>
        <taxon>Actinomycetes</taxon>
        <taxon>Streptosporangiales</taxon>
        <taxon>Streptosporangiaceae</taxon>
        <taxon>Nonomuraea</taxon>
    </lineage>
</organism>
<feature type="chain" id="PRO_5046122820" description="Gram-positive cocci surface proteins LPxTG domain-containing protein" evidence="3">
    <location>
        <begin position="38"/>
        <end position="437"/>
    </location>
</feature>
<dbReference type="EMBL" id="JBHMCF010000025">
    <property type="protein sequence ID" value="MFB9472340.1"/>
    <property type="molecule type" value="Genomic_DNA"/>
</dbReference>
<feature type="compositionally biased region" description="Low complexity" evidence="1">
    <location>
        <begin position="353"/>
        <end position="398"/>
    </location>
</feature>
<reference evidence="4 5" key="1">
    <citation type="submission" date="2024-09" db="EMBL/GenBank/DDBJ databases">
        <authorList>
            <person name="Sun Q."/>
            <person name="Mori K."/>
        </authorList>
    </citation>
    <scope>NUCLEOTIDE SEQUENCE [LARGE SCALE GENOMIC DNA]</scope>
    <source>
        <strain evidence="4 5">JCM 3324</strain>
    </source>
</reference>
<evidence type="ECO:0000313" key="5">
    <source>
        <dbReference type="Proteomes" id="UP001589568"/>
    </source>
</evidence>
<keyword evidence="2" id="KW-1133">Transmembrane helix</keyword>
<comment type="caution">
    <text evidence="4">The sequence shown here is derived from an EMBL/GenBank/DDBJ whole genome shotgun (WGS) entry which is preliminary data.</text>
</comment>
<feature type="region of interest" description="Disordered" evidence="1">
    <location>
        <begin position="348"/>
        <end position="403"/>
    </location>
</feature>
<dbReference type="Proteomes" id="UP001589568">
    <property type="component" value="Unassembled WGS sequence"/>
</dbReference>
<accession>A0ABV5NPW3</accession>
<evidence type="ECO:0000313" key="4">
    <source>
        <dbReference type="EMBL" id="MFB9472340.1"/>
    </source>
</evidence>
<evidence type="ECO:0000256" key="2">
    <source>
        <dbReference type="SAM" id="Phobius"/>
    </source>
</evidence>
<name>A0ABV5NPW3_9ACTN</name>
<protein>
    <recommendedName>
        <fullName evidence="6">Gram-positive cocci surface proteins LPxTG domain-containing protein</fullName>
    </recommendedName>
</protein>
<evidence type="ECO:0000256" key="3">
    <source>
        <dbReference type="SAM" id="SignalP"/>
    </source>
</evidence>
<sequence length="437" mass="43223">MSQVGRRLAQKTSALGLAGTLALFVGSVFALSSPAQAAADKTMDVLYDCTGGVFAGQNKKVTISAPETVAPSQQATIKWTFTAFTASPALTASTPVTVKGNLTIGGGGSPAALEKTQSGTAPVGNTYTPSQMTATVTAPASGGPITVSPGTAGTTKGLTLTATISGQENTTECTYKSATPTTSLSIAVQAGGGGGTDTDVVEYTCDVPSTSTDTSYEAIKPEIKVVLTPPTSATANADASVTWAGTIQTTGDQLKLPTGFPTTGAKMFATIKGSGAGVPATATGEAAITAPAAGSPLTTLPSVTVKIKPTTTGEVTLTAGDLAFGTSATAPALKCTAPTTGLKQFKFTVGNATSSPSPTTTTPRPTTTHTATVTVTPSTSRSSSTPTRKSQTPKAGADTGAGGMAGPDGRLFILTGTALVAAAAVGGLVMRRRSIRS</sequence>
<keyword evidence="2" id="KW-0472">Membrane</keyword>
<gene>
    <name evidence="4" type="ORF">ACFFR3_22760</name>
</gene>
<evidence type="ECO:0000256" key="1">
    <source>
        <dbReference type="SAM" id="MobiDB-lite"/>
    </source>
</evidence>
<feature type="transmembrane region" description="Helical" evidence="2">
    <location>
        <begin position="411"/>
        <end position="430"/>
    </location>
</feature>
<evidence type="ECO:0008006" key="6">
    <source>
        <dbReference type="Google" id="ProtNLM"/>
    </source>
</evidence>
<keyword evidence="3" id="KW-0732">Signal</keyword>
<feature type="signal peptide" evidence="3">
    <location>
        <begin position="1"/>
        <end position="37"/>
    </location>
</feature>
<keyword evidence="2" id="KW-0812">Transmembrane</keyword>